<feature type="transmembrane region" description="Helical" evidence="1">
    <location>
        <begin position="38"/>
        <end position="59"/>
    </location>
</feature>
<gene>
    <name evidence="2" type="ORF">MM239_13710</name>
</gene>
<feature type="transmembrane region" description="Helical" evidence="1">
    <location>
        <begin position="65"/>
        <end position="84"/>
    </location>
</feature>
<reference evidence="2" key="1">
    <citation type="submission" date="2022-03" db="EMBL/GenBank/DDBJ databases">
        <title>De novo assembled genomes of Belliella spp. (Cyclobacteriaceae) strains.</title>
        <authorList>
            <person name="Szabo A."/>
            <person name="Korponai K."/>
            <person name="Felfoldi T."/>
        </authorList>
    </citation>
    <scope>NUCLEOTIDE SEQUENCE</scope>
    <source>
        <strain evidence="2">DSM 111904</strain>
    </source>
</reference>
<keyword evidence="1" id="KW-1133">Transmembrane helix</keyword>
<dbReference type="EMBL" id="JAKZGP010000038">
    <property type="protein sequence ID" value="MCH7410458.1"/>
    <property type="molecule type" value="Genomic_DNA"/>
</dbReference>
<accession>A0ABS9V266</accession>
<keyword evidence="1" id="KW-0472">Membrane</keyword>
<keyword evidence="1" id="KW-0812">Transmembrane</keyword>
<keyword evidence="3" id="KW-1185">Reference proteome</keyword>
<evidence type="ECO:0000313" key="3">
    <source>
        <dbReference type="Proteomes" id="UP001165489"/>
    </source>
</evidence>
<evidence type="ECO:0000256" key="1">
    <source>
        <dbReference type="SAM" id="Phobius"/>
    </source>
</evidence>
<organism evidence="2 3">
    <name type="scientific">Belliella filtrata</name>
    <dbReference type="NCBI Taxonomy" id="2923435"/>
    <lineage>
        <taxon>Bacteria</taxon>
        <taxon>Pseudomonadati</taxon>
        <taxon>Bacteroidota</taxon>
        <taxon>Cytophagia</taxon>
        <taxon>Cytophagales</taxon>
        <taxon>Cyclobacteriaceae</taxon>
        <taxon>Belliella</taxon>
    </lineage>
</organism>
<evidence type="ECO:0000313" key="2">
    <source>
        <dbReference type="EMBL" id="MCH7410458.1"/>
    </source>
</evidence>
<proteinExistence type="predicted"/>
<name>A0ABS9V266_9BACT</name>
<dbReference type="RefSeq" id="WP_241348823.1">
    <property type="nucleotide sequence ID" value="NZ_JAKZGP010000038.1"/>
</dbReference>
<comment type="caution">
    <text evidence="2">The sequence shown here is derived from an EMBL/GenBank/DDBJ whole genome shotgun (WGS) entry which is preliminary data.</text>
</comment>
<sequence>MALAINYAIYANYKNDLSESRSGMKKTKQLERNKKLKIIFSVIALVLFSIQLLISYGLVSFKYESYFGAIVLFILVVLMSIIIFKQKKSESLE</sequence>
<protein>
    <submittedName>
        <fullName evidence="2">Uncharacterized protein</fullName>
    </submittedName>
</protein>
<dbReference type="Proteomes" id="UP001165489">
    <property type="component" value="Unassembled WGS sequence"/>
</dbReference>